<dbReference type="RefSeq" id="WP_202010237.1">
    <property type="nucleotide sequence ID" value="NZ_JAERRB010000004.1"/>
</dbReference>
<keyword evidence="1" id="KW-0472">Membrane</keyword>
<feature type="transmembrane region" description="Helical" evidence="1">
    <location>
        <begin position="68"/>
        <end position="91"/>
    </location>
</feature>
<reference evidence="2 3" key="1">
    <citation type="submission" date="2021-01" db="EMBL/GenBank/DDBJ databases">
        <title>Chryseolinea sp. Jin1 Genome sequencing and assembly.</title>
        <authorList>
            <person name="Kim I."/>
        </authorList>
    </citation>
    <scope>NUCLEOTIDE SEQUENCE [LARGE SCALE GENOMIC DNA]</scope>
    <source>
        <strain evidence="2 3">Jin1</strain>
    </source>
</reference>
<evidence type="ECO:0000313" key="2">
    <source>
        <dbReference type="EMBL" id="MBL0742222.1"/>
    </source>
</evidence>
<organism evidence="2 3">
    <name type="scientific">Chryseolinea lacunae</name>
    <dbReference type="NCBI Taxonomy" id="2801331"/>
    <lineage>
        <taxon>Bacteria</taxon>
        <taxon>Pseudomonadati</taxon>
        <taxon>Bacteroidota</taxon>
        <taxon>Cytophagia</taxon>
        <taxon>Cytophagales</taxon>
        <taxon>Fulvivirgaceae</taxon>
        <taxon>Chryseolinea</taxon>
    </lineage>
</organism>
<gene>
    <name evidence="2" type="ORF">JI741_13415</name>
</gene>
<feature type="transmembrane region" description="Helical" evidence="1">
    <location>
        <begin position="342"/>
        <end position="359"/>
    </location>
</feature>
<name>A0ABS1KU35_9BACT</name>
<sequence length="398" mass="45760">MNKIIANPFCIYIFSFTVVLSVYALGWSDLYPRLSINLFLFMAFTFVVAFAAALVLDQSKRIDYKPIVWSGRIGVCTLLIWMGYCLEFVYNKGVPFLEILNGNTNYDYRDFGVPVFHVFLATINGFFAVHVFHQLISGFSLRRFVIWALNMLPSLLIVNRGMFIMMLASCLFVYILSLKTIKTSVVVSIVILILIVFFLFGIMGNLRQTKGKTISTEFMLRESRATPEFKKSFVPKPYIWPYLYISSPMANLQNSIYSAKSEEGWVPFVTFELLPDFISKRISKSMNVKSQSPPLIVPWLTVGTFYTRAYVYERWLGLCLIFVFFLATTLSYLYVLKKRSRYYVTGLALLNTVVLFNTFDNMYAFTGLSFQLVYPLLFSVLRKYDASAVPESEIAPQT</sequence>
<keyword evidence="3" id="KW-1185">Reference proteome</keyword>
<accession>A0ABS1KU35</accession>
<dbReference type="Proteomes" id="UP000613030">
    <property type="component" value="Unassembled WGS sequence"/>
</dbReference>
<feature type="transmembrane region" description="Helical" evidence="1">
    <location>
        <begin position="9"/>
        <end position="28"/>
    </location>
</feature>
<dbReference type="EMBL" id="JAERRB010000004">
    <property type="protein sequence ID" value="MBL0742222.1"/>
    <property type="molecule type" value="Genomic_DNA"/>
</dbReference>
<feature type="transmembrane region" description="Helical" evidence="1">
    <location>
        <begin position="111"/>
        <end position="132"/>
    </location>
</feature>
<proteinExistence type="predicted"/>
<evidence type="ECO:0000313" key="3">
    <source>
        <dbReference type="Proteomes" id="UP000613030"/>
    </source>
</evidence>
<comment type="caution">
    <text evidence="2">The sequence shown here is derived from an EMBL/GenBank/DDBJ whole genome shotgun (WGS) entry which is preliminary data.</text>
</comment>
<feature type="transmembrane region" description="Helical" evidence="1">
    <location>
        <begin position="315"/>
        <end position="335"/>
    </location>
</feature>
<keyword evidence="1" id="KW-0812">Transmembrane</keyword>
<feature type="transmembrane region" description="Helical" evidence="1">
    <location>
        <begin position="183"/>
        <end position="202"/>
    </location>
</feature>
<protein>
    <recommendedName>
        <fullName evidence="4">Oligosaccharide repeat unit polymerase</fullName>
    </recommendedName>
</protein>
<evidence type="ECO:0008006" key="4">
    <source>
        <dbReference type="Google" id="ProtNLM"/>
    </source>
</evidence>
<feature type="transmembrane region" description="Helical" evidence="1">
    <location>
        <begin position="34"/>
        <end position="56"/>
    </location>
</feature>
<evidence type="ECO:0000256" key="1">
    <source>
        <dbReference type="SAM" id="Phobius"/>
    </source>
</evidence>
<keyword evidence="1" id="KW-1133">Transmembrane helix</keyword>
<feature type="transmembrane region" description="Helical" evidence="1">
    <location>
        <begin position="144"/>
        <end position="177"/>
    </location>
</feature>